<accession>A0A511D7G4</accession>
<dbReference type="PANTHER" id="PTHR11715">
    <property type="entry name" value="GLYCINE CLEAVAGE SYSTEM H PROTEIN"/>
    <property type="match status" value="1"/>
</dbReference>
<evidence type="ECO:0000256" key="2">
    <source>
        <dbReference type="ARBA" id="ARBA00022823"/>
    </source>
</evidence>
<sequence length="169" mass="17857">MVRAALSDPVRAGPAHPGRRRGPGPRPRGDHRTVRATLPSVIPEDLRYTEAHEWVRELGDGVVRVGITDYAQQQLGDVVFVQLPAVGDSFAAGDALGEVESTKSVSDIYAPVPGEVIAVNDALEGSPELINSAAYDSGWMIDLRLAEGASALLDGLLDAAAYQQLTEGS</sequence>
<evidence type="ECO:0000313" key="7">
    <source>
        <dbReference type="EMBL" id="GEL20716.1"/>
    </source>
</evidence>
<dbReference type="InterPro" id="IPR033753">
    <property type="entry name" value="GCV_H/Fam206"/>
</dbReference>
<comment type="function">
    <text evidence="3">The glycine cleavage system catalyzes the degradation of glycine. The H protein shuttles the methylamine group of glycine from the P protein to the T protein.</text>
</comment>
<comment type="subunit">
    <text evidence="3">The glycine cleavage system is composed of four proteins: P, T, L and H.</text>
</comment>
<evidence type="ECO:0000256" key="4">
    <source>
        <dbReference type="PIRSR" id="PIRSR617453-50"/>
    </source>
</evidence>
<comment type="cofactor">
    <cofactor evidence="3">
        <name>(R)-lipoate</name>
        <dbReference type="ChEBI" id="CHEBI:83088"/>
    </cofactor>
    <text evidence="3">Binds 1 lipoyl cofactor covalently.</text>
</comment>
<dbReference type="Pfam" id="PF01597">
    <property type="entry name" value="GCV_H"/>
    <property type="match status" value="1"/>
</dbReference>
<evidence type="ECO:0000259" key="6">
    <source>
        <dbReference type="PROSITE" id="PS50968"/>
    </source>
</evidence>
<dbReference type="PROSITE" id="PS00189">
    <property type="entry name" value="LIPOYL"/>
    <property type="match status" value="1"/>
</dbReference>
<dbReference type="CDD" id="cd06848">
    <property type="entry name" value="GCS_H"/>
    <property type="match status" value="1"/>
</dbReference>
<feature type="region of interest" description="Disordered" evidence="5">
    <location>
        <begin position="1"/>
        <end position="35"/>
    </location>
</feature>
<comment type="similarity">
    <text evidence="1 3">Belongs to the GcvH family.</text>
</comment>
<dbReference type="InterPro" id="IPR000089">
    <property type="entry name" value="Biotin_lipoyl"/>
</dbReference>
<dbReference type="InterPro" id="IPR011053">
    <property type="entry name" value="Single_hybrid_motif"/>
</dbReference>
<dbReference type="EMBL" id="BJVI01000086">
    <property type="protein sequence ID" value="GEL20716.1"/>
    <property type="molecule type" value="Genomic_DNA"/>
</dbReference>
<dbReference type="PROSITE" id="PS50968">
    <property type="entry name" value="BIOTINYL_LIPOYL"/>
    <property type="match status" value="1"/>
</dbReference>
<organism evidence="7 8">
    <name type="scientific">Pseudonocardia asaccharolytica DSM 44247 = NBRC 16224</name>
    <dbReference type="NCBI Taxonomy" id="1123024"/>
    <lineage>
        <taxon>Bacteria</taxon>
        <taxon>Bacillati</taxon>
        <taxon>Actinomycetota</taxon>
        <taxon>Actinomycetes</taxon>
        <taxon>Pseudonocardiales</taxon>
        <taxon>Pseudonocardiaceae</taxon>
        <taxon>Pseudonocardia</taxon>
    </lineage>
</organism>
<keyword evidence="2 3" id="KW-0450">Lipoyl</keyword>
<dbReference type="InterPro" id="IPR017453">
    <property type="entry name" value="GCV_H_sub"/>
</dbReference>
<name>A0A511D7G4_9PSEU</name>
<dbReference type="SUPFAM" id="SSF51230">
    <property type="entry name" value="Single hybrid motif"/>
    <property type="match status" value="1"/>
</dbReference>
<dbReference type="Proteomes" id="UP000321328">
    <property type="component" value="Unassembled WGS sequence"/>
</dbReference>
<dbReference type="GO" id="GO:0005960">
    <property type="term" value="C:glycine cleavage complex"/>
    <property type="evidence" value="ECO:0007669"/>
    <property type="project" value="InterPro"/>
</dbReference>
<dbReference type="InterPro" id="IPR002930">
    <property type="entry name" value="GCV_H"/>
</dbReference>
<feature type="domain" description="Lipoyl-binding" evidence="6">
    <location>
        <begin position="62"/>
        <end position="144"/>
    </location>
</feature>
<dbReference type="GO" id="GO:0009249">
    <property type="term" value="P:protein lipoylation"/>
    <property type="evidence" value="ECO:0007669"/>
    <property type="project" value="TreeGrafter"/>
</dbReference>
<dbReference type="GO" id="GO:0019464">
    <property type="term" value="P:glycine decarboxylation via glycine cleavage system"/>
    <property type="evidence" value="ECO:0007669"/>
    <property type="project" value="UniProtKB-UniRule"/>
</dbReference>
<dbReference type="InterPro" id="IPR003016">
    <property type="entry name" value="2-oxoA_DH_lipoyl-BS"/>
</dbReference>
<dbReference type="NCBIfam" id="TIGR00527">
    <property type="entry name" value="gcvH"/>
    <property type="match status" value="1"/>
</dbReference>
<evidence type="ECO:0000256" key="3">
    <source>
        <dbReference type="HAMAP-Rule" id="MF_00272"/>
    </source>
</evidence>
<proteinExistence type="inferred from homology"/>
<comment type="caution">
    <text evidence="7">The sequence shown here is derived from an EMBL/GenBank/DDBJ whole genome shotgun (WGS) entry which is preliminary data.</text>
</comment>
<protein>
    <recommendedName>
        <fullName evidence="3">Glycine cleavage system H protein</fullName>
    </recommendedName>
</protein>
<dbReference type="GO" id="GO:0005737">
    <property type="term" value="C:cytoplasm"/>
    <property type="evidence" value="ECO:0007669"/>
    <property type="project" value="TreeGrafter"/>
</dbReference>
<feature type="modified residue" description="N6-lipoyllysine" evidence="3 4">
    <location>
        <position position="103"/>
    </location>
</feature>
<dbReference type="HAMAP" id="MF_00272">
    <property type="entry name" value="GcvH"/>
    <property type="match status" value="1"/>
</dbReference>
<gene>
    <name evidence="3" type="primary">gcvH</name>
    <name evidence="7" type="ORF">PA7_45530</name>
</gene>
<evidence type="ECO:0000256" key="5">
    <source>
        <dbReference type="SAM" id="MobiDB-lite"/>
    </source>
</evidence>
<dbReference type="NCBIfam" id="NF002270">
    <property type="entry name" value="PRK01202.1"/>
    <property type="match status" value="1"/>
</dbReference>
<reference evidence="7 8" key="1">
    <citation type="submission" date="2019-07" db="EMBL/GenBank/DDBJ databases">
        <title>Whole genome shotgun sequence of Pseudonocardia asaccharolytica NBRC 16224.</title>
        <authorList>
            <person name="Hosoyama A."/>
            <person name="Uohara A."/>
            <person name="Ohji S."/>
            <person name="Ichikawa N."/>
        </authorList>
    </citation>
    <scope>NUCLEOTIDE SEQUENCE [LARGE SCALE GENOMIC DNA]</scope>
    <source>
        <strain evidence="7 8">NBRC 16224</strain>
    </source>
</reference>
<evidence type="ECO:0000256" key="1">
    <source>
        <dbReference type="ARBA" id="ARBA00009249"/>
    </source>
</evidence>
<dbReference type="STRING" id="1123024.GCA_000423625_03974"/>
<dbReference type="AlphaFoldDB" id="A0A511D7G4"/>
<dbReference type="PANTHER" id="PTHR11715:SF3">
    <property type="entry name" value="GLYCINE CLEAVAGE SYSTEM H PROTEIN-RELATED"/>
    <property type="match status" value="1"/>
</dbReference>
<keyword evidence="8" id="KW-1185">Reference proteome</keyword>
<evidence type="ECO:0000313" key="8">
    <source>
        <dbReference type="Proteomes" id="UP000321328"/>
    </source>
</evidence>
<dbReference type="Gene3D" id="2.40.50.100">
    <property type="match status" value="1"/>
</dbReference>